<dbReference type="InterPro" id="IPR013520">
    <property type="entry name" value="Ribonucl_H"/>
</dbReference>
<keyword evidence="5" id="KW-0269">Exonuclease</keyword>
<feature type="compositionally biased region" description="Low complexity" evidence="7">
    <location>
        <begin position="169"/>
        <end position="182"/>
    </location>
</feature>
<feature type="compositionally biased region" description="Polar residues" evidence="7">
    <location>
        <begin position="157"/>
        <end position="168"/>
    </location>
</feature>
<feature type="region of interest" description="Disordered" evidence="7">
    <location>
        <begin position="1"/>
        <end position="208"/>
    </location>
</feature>
<dbReference type="GeneID" id="37273107"/>
<proteinExistence type="inferred from homology"/>
<organism evidence="9 10">
    <name type="scientific">Tilletiopsis washingtonensis</name>
    <dbReference type="NCBI Taxonomy" id="58919"/>
    <lineage>
        <taxon>Eukaryota</taxon>
        <taxon>Fungi</taxon>
        <taxon>Dikarya</taxon>
        <taxon>Basidiomycota</taxon>
        <taxon>Ustilaginomycotina</taxon>
        <taxon>Exobasidiomycetes</taxon>
        <taxon>Entylomatales</taxon>
        <taxon>Entylomatales incertae sedis</taxon>
        <taxon>Tilletiopsis</taxon>
    </lineage>
</organism>
<evidence type="ECO:0000256" key="6">
    <source>
        <dbReference type="ARBA" id="ARBA00023242"/>
    </source>
</evidence>
<dbReference type="CDD" id="cd06145">
    <property type="entry name" value="REX1_like"/>
    <property type="match status" value="1"/>
</dbReference>
<feature type="region of interest" description="Disordered" evidence="7">
    <location>
        <begin position="803"/>
        <end position="865"/>
    </location>
</feature>
<dbReference type="InterPro" id="IPR012337">
    <property type="entry name" value="RNaseH-like_sf"/>
</dbReference>
<evidence type="ECO:0000256" key="7">
    <source>
        <dbReference type="SAM" id="MobiDB-lite"/>
    </source>
</evidence>
<keyword evidence="10" id="KW-1185">Reference proteome</keyword>
<evidence type="ECO:0000256" key="4">
    <source>
        <dbReference type="ARBA" id="ARBA00022801"/>
    </source>
</evidence>
<feature type="compositionally biased region" description="Polar residues" evidence="7">
    <location>
        <begin position="19"/>
        <end position="31"/>
    </location>
</feature>
<dbReference type="STRING" id="58919.A0A316Z0N1"/>
<evidence type="ECO:0000256" key="3">
    <source>
        <dbReference type="ARBA" id="ARBA00022722"/>
    </source>
</evidence>
<feature type="region of interest" description="Disordered" evidence="7">
    <location>
        <begin position="220"/>
        <end position="262"/>
    </location>
</feature>
<dbReference type="OrthoDB" id="8191639at2759"/>
<reference evidence="9 10" key="1">
    <citation type="journal article" date="2018" name="Mol. Biol. Evol.">
        <title>Broad Genomic Sampling Reveals a Smut Pathogenic Ancestry of the Fungal Clade Ustilaginomycotina.</title>
        <authorList>
            <person name="Kijpornyongpan T."/>
            <person name="Mondo S.J."/>
            <person name="Barry K."/>
            <person name="Sandor L."/>
            <person name="Lee J."/>
            <person name="Lipzen A."/>
            <person name="Pangilinan J."/>
            <person name="LaButti K."/>
            <person name="Hainaut M."/>
            <person name="Henrissat B."/>
            <person name="Grigoriev I.V."/>
            <person name="Spatafora J.W."/>
            <person name="Aime M.C."/>
        </authorList>
    </citation>
    <scope>NUCLEOTIDE SEQUENCE [LARGE SCALE GENOMIC DNA]</scope>
    <source>
        <strain evidence="9 10">MCA 4186</strain>
    </source>
</reference>
<dbReference type="PANTHER" id="PTHR12801">
    <property type="entry name" value="RNA EXONUCLEASE REXO1 / RECO3 FAMILY MEMBER-RELATED"/>
    <property type="match status" value="1"/>
</dbReference>
<evidence type="ECO:0000256" key="5">
    <source>
        <dbReference type="ARBA" id="ARBA00022839"/>
    </source>
</evidence>
<dbReference type="GO" id="GO:0003676">
    <property type="term" value="F:nucleic acid binding"/>
    <property type="evidence" value="ECO:0007669"/>
    <property type="project" value="InterPro"/>
</dbReference>
<feature type="compositionally biased region" description="Low complexity" evidence="7">
    <location>
        <begin position="104"/>
        <end position="125"/>
    </location>
</feature>
<dbReference type="Proteomes" id="UP000245946">
    <property type="component" value="Unassembled WGS sequence"/>
</dbReference>
<evidence type="ECO:0000256" key="2">
    <source>
        <dbReference type="ARBA" id="ARBA00006357"/>
    </source>
</evidence>
<dbReference type="InterPro" id="IPR036397">
    <property type="entry name" value="RNaseH_sf"/>
</dbReference>
<dbReference type="GO" id="GO:0004527">
    <property type="term" value="F:exonuclease activity"/>
    <property type="evidence" value="ECO:0007669"/>
    <property type="project" value="UniProtKB-KW"/>
</dbReference>
<feature type="domain" description="Exonuclease" evidence="8">
    <location>
        <begin position="619"/>
        <end position="783"/>
    </location>
</feature>
<feature type="compositionally biased region" description="Basic and acidic residues" evidence="7">
    <location>
        <begin position="1"/>
        <end position="11"/>
    </location>
</feature>
<dbReference type="GO" id="GO:0010629">
    <property type="term" value="P:negative regulation of gene expression"/>
    <property type="evidence" value="ECO:0007669"/>
    <property type="project" value="UniProtKB-ARBA"/>
</dbReference>
<protein>
    <recommendedName>
        <fullName evidence="8">Exonuclease domain-containing protein</fullName>
    </recommendedName>
</protein>
<feature type="compositionally biased region" description="Low complexity" evidence="7">
    <location>
        <begin position="804"/>
        <end position="833"/>
    </location>
</feature>
<evidence type="ECO:0000259" key="8">
    <source>
        <dbReference type="SMART" id="SM00479"/>
    </source>
</evidence>
<comment type="similarity">
    <text evidence="2">Belongs to the REXO1/REXO3 family.</text>
</comment>
<dbReference type="SMART" id="SM00479">
    <property type="entry name" value="EXOIII"/>
    <property type="match status" value="1"/>
</dbReference>
<dbReference type="SUPFAM" id="SSF53098">
    <property type="entry name" value="Ribonuclease H-like"/>
    <property type="match status" value="1"/>
</dbReference>
<evidence type="ECO:0000313" key="10">
    <source>
        <dbReference type="Proteomes" id="UP000245946"/>
    </source>
</evidence>
<dbReference type="InterPro" id="IPR034922">
    <property type="entry name" value="REX1-like_exo"/>
</dbReference>
<evidence type="ECO:0000256" key="1">
    <source>
        <dbReference type="ARBA" id="ARBA00004123"/>
    </source>
</evidence>
<sequence length="865" mass="89678">MSEPAPRDKPRSVLRRPSASLSPEDISSSTFAGPAKKRVSFGDPAALPGIGEASGSSTYAAPRAPTPPPSEAPRKLPKPAPQPPNDAQALFGRPAAAPQARRNSAVSHSAGAPSSAAPKQGSASATASASLKRPADNVSSANRAADAPSLKRAKPTSPETKATPLPQQSSSAVAPTMSSSDSGMAAVLKGRSSAADAQGSKPPVGLGIDGGAAALSTAKSAPTLGSVPGPSAKQEPAGPSKGGDNELPHLDAGPYGHSGMLMLNSAQHPRTSQIPPNWRLGSLEALQKAFAAIYSCPGASPAARAALKLLADIDARAQEAEVFILATRHSYKTSVRLPLVSLGKRAKDSATQAAIAAAVQRVEHGATAQQLQSAVASTVQSLARQLREAPQFGTAKELETKTKRIEERERGTLTAARLEAVSFLAPAEKLGTYGYSLPQVLGANLQAAVLREWGKGGDTDPLGSTHLCNRCAQSFDVSDVHEDLLRAEEAIVLCRTEGVEGQVLADAELELKEMKRRATACSFHWGRKSFERDTINGRSARLQRYTCCGAIESGGTSLASTAAAAGFSGSSARAEQGCDSGPHVWKSDDARVLHGLVPFRSPQSLRDEKQQSEWKETQEIVALDAELVYTTAGMSIARITLVDEAGAELYDKLIAPGFAVLDLNTRFSGIQPGQLDPDNLLAVPLAEAGAEIVRFVGPETILVGHGLENDLRALRLVHTRIVDSALLFPHGRGLPFRMSLRELAKRHLGLTIQTAGADGHSSLEDARIALDVVRWKFVNDAASSPFRSSVASGPLKSPVLGTGPAASPAVGSEGSAAASASAAAPSASAASAPPARPPVPAPRAFTSSVPAAPTLFVPRRKPAGR</sequence>
<accession>A0A316Z0N1</accession>
<gene>
    <name evidence="9" type="ORF">FA09DRAFT_363219</name>
</gene>
<dbReference type="AlphaFoldDB" id="A0A316Z0N1"/>
<evidence type="ECO:0000313" key="9">
    <source>
        <dbReference type="EMBL" id="PWN95051.1"/>
    </source>
</evidence>
<comment type="subcellular location">
    <subcellularLocation>
        <location evidence="1">Nucleus</location>
    </subcellularLocation>
</comment>
<dbReference type="InterPro" id="IPR047021">
    <property type="entry name" value="REXO1/3/4-like"/>
</dbReference>
<keyword evidence="4" id="KW-0378">Hydrolase</keyword>
<keyword evidence="6" id="KW-0539">Nucleus</keyword>
<name>A0A316Z0N1_9BASI</name>
<dbReference type="EMBL" id="KZ819307">
    <property type="protein sequence ID" value="PWN95051.1"/>
    <property type="molecule type" value="Genomic_DNA"/>
</dbReference>
<dbReference type="FunFam" id="3.30.420.10:FF:000031">
    <property type="entry name" value="RNA exonuclease 1"/>
    <property type="match status" value="1"/>
</dbReference>
<dbReference type="GO" id="GO:0005634">
    <property type="term" value="C:nucleus"/>
    <property type="evidence" value="ECO:0007669"/>
    <property type="project" value="UniProtKB-SubCell"/>
</dbReference>
<dbReference type="PANTHER" id="PTHR12801:SF115">
    <property type="entry name" value="FI18136P1-RELATED"/>
    <property type="match status" value="1"/>
</dbReference>
<keyword evidence="3" id="KW-0540">Nuclease</keyword>
<dbReference type="RefSeq" id="XP_025595330.1">
    <property type="nucleotide sequence ID" value="XM_025745563.1"/>
</dbReference>
<dbReference type="Gene3D" id="3.30.420.10">
    <property type="entry name" value="Ribonuclease H-like superfamily/Ribonuclease H"/>
    <property type="match status" value="1"/>
</dbReference>